<dbReference type="AlphaFoldDB" id="A0AAW1MY78"/>
<proteinExistence type="predicted"/>
<evidence type="ECO:0000313" key="1">
    <source>
        <dbReference type="EMBL" id="KAK9752089.1"/>
    </source>
</evidence>
<accession>A0AAW1MY78</accession>
<dbReference type="Proteomes" id="UP001458880">
    <property type="component" value="Unassembled WGS sequence"/>
</dbReference>
<evidence type="ECO:0000313" key="2">
    <source>
        <dbReference type="Proteomes" id="UP001458880"/>
    </source>
</evidence>
<reference evidence="1 2" key="1">
    <citation type="journal article" date="2024" name="BMC Genomics">
        <title>De novo assembly and annotation of Popillia japonica's genome with initial clues to its potential as an invasive pest.</title>
        <authorList>
            <person name="Cucini C."/>
            <person name="Boschi S."/>
            <person name="Funari R."/>
            <person name="Cardaioli E."/>
            <person name="Iannotti N."/>
            <person name="Marturano G."/>
            <person name="Paoli F."/>
            <person name="Bruttini M."/>
            <person name="Carapelli A."/>
            <person name="Frati F."/>
            <person name="Nardi F."/>
        </authorList>
    </citation>
    <scope>NUCLEOTIDE SEQUENCE [LARGE SCALE GENOMIC DNA]</scope>
    <source>
        <strain evidence="1">DMR45628</strain>
    </source>
</reference>
<comment type="caution">
    <text evidence="1">The sequence shown here is derived from an EMBL/GenBank/DDBJ whole genome shotgun (WGS) entry which is preliminary data.</text>
</comment>
<dbReference type="EMBL" id="JASPKY010000023">
    <property type="protein sequence ID" value="KAK9752089.1"/>
    <property type="molecule type" value="Genomic_DNA"/>
</dbReference>
<sequence>MLLPINANKNVISLSTLEALSESLNWMINTSLELMTKPVVLNSNPTTTHQNPEKLHQFEYRNSNVSRISSTNLINSNPTTTHQNPEKLHQFEYRNSNVSRISSTNLIHSRREIDELASQKTNYLRKKIPKPSMMVCRKFARIAALEIFKPSWGKGADRCIILKEKERGFFATDLGLYDLVMLENPLKLTMVFRNLTKMYDIS</sequence>
<gene>
    <name evidence="1" type="ORF">QE152_g4545</name>
</gene>
<organism evidence="1 2">
    <name type="scientific">Popillia japonica</name>
    <name type="common">Japanese beetle</name>
    <dbReference type="NCBI Taxonomy" id="7064"/>
    <lineage>
        <taxon>Eukaryota</taxon>
        <taxon>Metazoa</taxon>
        <taxon>Ecdysozoa</taxon>
        <taxon>Arthropoda</taxon>
        <taxon>Hexapoda</taxon>
        <taxon>Insecta</taxon>
        <taxon>Pterygota</taxon>
        <taxon>Neoptera</taxon>
        <taxon>Endopterygota</taxon>
        <taxon>Coleoptera</taxon>
        <taxon>Polyphaga</taxon>
        <taxon>Scarabaeiformia</taxon>
        <taxon>Scarabaeidae</taxon>
        <taxon>Rutelinae</taxon>
        <taxon>Popillia</taxon>
    </lineage>
</organism>
<protein>
    <submittedName>
        <fullName evidence="1">Uncharacterized protein</fullName>
    </submittedName>
</protein>
<keyword evidence="2" id="KW-1185">Reference proteome</keyword>
<name>A0AAW1MY78_POPJA</name>